<proteinExistence type="predicted"/>
<organism evidence="2 3">
    <name type="scientific">Romeriopsis navalis LEGE 11480</name>
    <dbReference type="NCBI Taxonomy" id="2777977"/>
    <lineage>
        <taxon>Bacteria</taxon>
        <taxon>Bacillati</taxon>
        <taxon>Cyanobacteriota</taxon>
        <taxon>Cyanophyceae</taxon>
        <taxon>Leptolyngbyales</taxon>
        <taxon>Leptolyngbyaceae</taxon>
        <taxon>Romeriopsis</taxon>
        <taxon>Romeriopsis navalis</taxon>
    </lineage>
</organism>
<dbReference type="AlphaFoldDB" id="A0A928VT08"/>
<dbReference type="GO" id="GO:0005524">
    <property type="term" value="F:ATP binding"/>
    <property type="evidence" value="ECO:0007669"/>
    <property type="project" value="UniProtKB-KW"/>
</dbReference>
<accession>A0A928VT08</accession>
<dbReference type="Proteomes" id="UP000625316">
    <property type="component" value="Unassembled WGS sequence"/>
</dbReference>
<dbReference type="InterPro" id="IPR003593">
    <property type="entry name" value="AAA+_ATPase"/>
</dbReference>
<evidence type="ECO:0000313" key="3">
    <source>
        <dbReference type="Proteomes" id="UP000625316"/>
    </source>
</evidence>
<dbReference type="EMBL" id="JADEXQ010000072">
    <property type="protein sequence ID" value="MBE9031694.1"/>
    <property type="molecule type" value="Genomic_DNA"/>
</dbReference>
<reference evidence="2" key="1">
    <citation type="submission" date="2020-10" db="EMBL/GenBank/DDBJ databases">
        <authorList>
            <person name="Castelo-Branco R."/>
            <person name="Eusebio N."/>
            <person name="Adriana R."/>
            <person name="Vieira A."/>
            <person name="Brugerolle De Fraissinette N."/>
            <person name="Rezende De Castro R."/>
            <person name="Schneider M.P."/>
            <person name="Vasconcelos V."/>
            <person name="Leao P.N."/>
        </authorList>
    </citation>
    <scope>NUCLEOTIDE SEQUENCE</scope>
    <source>
        <strain evidence="2">LEGE 11480</strain>
    </source>
</reference>
<comment type="caution">
    <text evidence="2">The sequence shown here is derived from an EMBL/GenBank/DDBJ whole genome shotgun (WGS) entry which is preliminary data.</text>
</comment>
<evidence type="ECO:0000259" key="1">
    <source>
        <dbReference type="SMART" id="SM00382"/>
    </source>
</evidence>
<gene>
    <name evidence="2" type="ORF">IQ266_18330</name>
</gene>
<keyword evidence="2" id="KW-0547">Nucleotide-binding</keyword>
<name>A0A928VT08_9CYAN</name>
<dbReference type="InterPro" id="IPR027417">
    <property type="entry name" value="P-loop_NTPase"/>
</dbReference>
<dbReference type="SUPFAM" id="SSF52540">
    <property type="entry name" value="P-loop containing nucleoside triphosphate hydrolases"/>
    <property type="match status" value="1"/>
</dbReference>
<keyword evidence="3" id="KW-1185">Reference proteome</keyword>
<keyword evidence="2" id="KW-0067">ATP-binding</keyword>
<protein>
    <submittedName>
        <fullName evidence="2">ATP-binding protein</fullName>
    </submittedName>
</protein>
<sequence length="452" mass="51388">MPSLDALQTRLTAFQAAGRNLQLEPLKSMAEMDRFGVEYQTKLIDEMEQEIEDTGGPSSKLVFTGHTGCGKSTLLRGLYFRLIETRRYFIVFFSIADTIERSAVDHVNILFSTALELIDAAERRDVKIKPGLKRELYHWLGKHTATELQGVEAAIETSGEATVKGGIPMLTEFLAKVRATLKINSIVREEISVEFGKKISDLVGQLNLIKTYIENATGQQVLVIIDDMDKLDLSVTETIFSKNIGSLMTPDLRVIYTLPIAILRDLPTKKNIESKFKQIHTMPVGKFFSKAEVRKEDRVPKPELMALFQAVLDKRLPDELVEDGIKEIMILKSGGVIRELIRIADLCCDKCMQALRRQIRQEKFDQAEVKISNEILSEVLTDLQISFAEPLGRKDYKQLKSIYEESEPEDAEDQRFLDLLHGLYILEYRNASKWYDLNPIVTDMLIQRGDLP</sequence>
<dbReference type="RefSeq" id="WP_264326520.1">
    <property type="nucleotide sequence ID" value="NZ_JADEXQ010000072.1"/>
</dbReference>
<feature type="domain" description="AAA+ ATPase" evidence="1">
    <location>
        <begin position="57"/>
        <end position="266"/>
    </location>
</feature>
<dbReference type="SMART" id="SM00382">
    <property type="entry name" value="AAA"/>
    <property type="match status" value="1"/>
</dbReference>
<evidence type="ECO:0000313" key="2">
    <source>
        <dbReference type="EMBL" id="MBE9031694.1"/>
    </source>
</evidence>